<feature type="region of interest" description="Disordered" evidence="1">
    <location>
        <begin position="1"/>
        <end position="97"/>
    </location>
</feature>
<comment type="caution">
    <text evidence="2">The sequence shown here is derived from an EMBL/GenBank/DDBJ whole genome shotgun (WGS) entry which is preliminary data.</text>
</comment>
<accession>A0A6A5FTY7</accession>
<feature type="compositionally biased region" description="Basic and acidic residues" evidence="1">
    <location>
        <begin position="35"/>
        <end position="54"/>
    </location>
</feature>
<gene>
    <name evidence="2" type="ORF">GCK72_022464</name>
</gene>
<feature type="compositionally biased region" description="Acidic residues" evidence="1">
    <location>
        <begin position="73"/>
        <end position="82"/>
    </location>
</feature>
<reference evidence="2 3" key="1">
    <citation type="submission" date="2019-12" db="EMBL/GenBank/DDBJ databases">
        <title>Chromosome-level assembly of the Caenorhabditis remanei genome.</title>
        <authorList>
            <person name="Teterina A.A."/>
            <person name="Willis J.H."/>
            <person name="Phillips P.C."/>
        </authorList>
    </citation>
    <scope>NUCLEOTIDE SEQUENCE [LARGE SCALE GENOMIC DNA]</scope>
    <source>
        <strain evidence="2 3">PX506</strain>
        <tissue evidence="2">Whole organism</tissue>
    </source>
</reference>
<organism evidence="2 3">
    <name type="scientific">Caenorhabditis remanei</name>
    <name type="common">Caenorhabditis vulgaris</name>
    <dbReference type="NCBI Taxonomy" id="31234"/>
    <lineage>
        <taxon>Eukaryota</taxon>
        <taxon>Metazoa</taxon>
        <taxon>Ecdysozoa</taxon>
        <taxon>Nematoda</taxon>
        <taxon>Chromadorea</taxon>
        <taxon>Rhabditida</taxon>
        <taxon>Rhabditina</taxon>
        <taxon>Rhabditomorpha</taxon>
        <taxon>Rhabditoidea</taxon>
        <taxon>Rhabditidae</taxon>
        <taxon>Peloderinae</taxon>
        <taxon>Caenorhabditis</taxon>
    </lineage>
</organism>
<sequence length="201" mass="22834">MAAAYPDAKDMKIVDMDKEGDGMNEKLMNSGGDTKNSEKKMKAEIVEKNEENRQNWRKGAVKLESQVSKDVFADSDDEEDSESPIPEAADSEEEKKTQEHLKIMNIEFMDKIFKVAATFQSTKDRIEMIKELGDRYYEDVKVRHAPQVLCFPATPFTGEVVSRNIQKAYIDPMPSLNVVEFKKRKGGTIDCNSTKIPKTDQ</sequence>
<evidence type="ECO:0000256" key="1">
    <source>
        <dbReference type="SAM" id="MobiDB-lite"/>
    </source>
</evidence>
<dbReference type="KEGG" id="crq:GCK72_022464"/>
<evidence type="ECO:0000313" key="3">
    <source>
        <dbReference type="Proteomes" id="UP000483820"/>
    </source>
</evidence>
<dbReference type="EMBL" id="WUAV01000006">
    <property type="protein sequence ID" value="KAF1746013.1"/>
    <property type="molecule type" value="Genomic_DNA"/>
</dbReference>
<proteinExistence type="predicted"/>
<dbReference type="CTD" id="9824980"/>
<dbReference type="Proteomes" id="UP000483820">
    <property type="component" value="Chromosome X"/>
</dbReference>
<feature type="compositionally biased region" description="Basic and acidic residues" evidence="1">
    <location>
        <begin position="7"/>
        <end position="24"/>
    </location>
</feature>
<evidence type="ECO:0000313" key="2">
    <source>
        <dbReference type="EMBL" id="KAF1746013.1"/>
    </source>
</evidence>
<dbReference type="RefSeq" id="XP_003096738.2">
    <property type="nucleotide sequence ID" value="XM_003096690.2"/>
</dbReference>
<dbReference type="GeneID" id="9824980"/>
<protein>
    <submittedName>
        <fullName evidence="2">Uncharacterized protein</fullName>
    </submittedName>
</protein>
<dbReference type="AlphaFoldDB" id="A0A6A5FTY7"/>
<name>A0A6A5FTY7_CAERE</name>